<dbReference type="EMBL" id="VNKQ01000013">
    <property type="protein sequence ID" value="KAG0647121.1"/>
    <property type="molecule type" value="Genomic_DNA"/>
</dbReference>
<protein>
    <submittedName>
        <fullName evidence="4">15-hydroxyprostaglandin dehydrogenase</fullName>
    </submittedName>
</protein>
<dbReference type="PANTHER" id="PTHR43963:SF6">
    <property type="entry name" value="CHAIN DEHYDROGENASE FAMILY PROTEIN, PUTATIVE (AFU_ORTHOLOGUE AFUA_3G15350)-RELATED"/>
    <property type="match status" value="1"/>
</dbReference>
<name>A0A9P6VFR8_9HELO</name>
<dbReference type="OrthoDB" id="191139at2759"/>
<evidence type="ECO:0000256" key="3">
    <source>
        <dbReference type="ARBA" id="ARBA00023002"/>
    </source>
</evidence>
<reference evidence="4" key="1">
    <citation type="submission" date="2019-07" db="EMBL/GenBank/DDBJ databases">
        <title>Hyphodiscus hymeniophilus genome sequencing and assembly.</title>
        <authorList>
            <person name="Kramer G."/>
            <person name="Nodwell J."/>
        </authorList>
    </citation>
    <scope>NUCLEOTIDE SEQUENCE</scope>
    <source>
        <strain evidence="4">ATCC 34498</strain>
    </source>
</reference>
<evidence type="ECO:0000256" key="1">
    <source>
        <dbReference type="ARBA" id="ARBA00006484"/>
    </source>
</evidence>
<dbReference type="InterPro" id="IPR002347">
    <property type="entry name" value="SDR_fam"/>
</dbReference>
<evidence type="ECO:0000313" key="4">
    <source>
        <dbReference type="EMBL" id="KAG0647121.1"/>
    </source>
</evidence>
<dbReference type="AlphaFoldDB" id="A0A9P6VFR8"/>
<keyword evidence="2" id="KW-0521">NADP</keyword>
<evidence type="ECO:0000256" key="2">
    <source>
        <dbReference type="ARBA" id="ARBA00022857"/>
    </source>
</evidence>
<dbReference type="Proteomes" id="UP000785200">
    <property type="component" value="Unassembled WGS sequence"/>
</dbReference>
<dbReference type="GO" id="GO:0016491">
    <property type="term" value="F:oxidoreductase activity"/>
    <property type="evidence" value="ECO:0007669"/>
    <property type="project" value="UniProtKB-KW"/>
</dbReference>
<comment type="similarity">
    <text evidence="1">Belongs to the short-chain dehydrogenases/reductases (SDR) family.</text>
</comment>
<proteinExistence type="inferred from homology"/>
<gene>
    <name evidence="4" type="ORF">D0Z07_6939</name>
</gene>
<organism evidence="4 5">
    <name type="scientific">Hyphodiscus hymeniophilus</name>
    <dbReference type="NCBI Taxonomy" id="353542"/>
    <lineage>
        <taxon>Eukaryota</taxon>
        <taxon>Fungi</taxon>
        <taxon>Dikarya</taxon>
        <taxon>Ascomycota</taxon>
        <taxon>Pezizomycotina</taxon>
        <taxon>Leotiomycetes</taxon>
        <taxon>Helotiales</taxon>
        <taxon>Hyphodiscaceae</taxon>
        <taxon>Hyphodiscus</taxon>
    </lineage>
</organism>
<sequence>MAQVSKTTIALVTGANKGIGRATAIKIADPNILKALARDHGYSVIVGSRQVAAGEAVASEIKAQGYQATSVQLDLSSDESITKAVKTIEEKYGRLDVLINNAAIYLDADIPKLPTRELFTRTLDINVTGTAVLTEALVPLLRKADGGPRLVFVSSGMASMATTTNKDLLWYNLDCASYDCSKVAMNMLALNYVRSLEDVRGRVFIASPGLVSTDMTKHASYGTTPEVGAAHIVALATAGEDAQNGTFSGKEGPIPW</sequence>
<dbReference type="Pfam" id="PF00106">
    <property type="entry name" value="adh_short"/>
    <property type="match status" value="1"/>
</dbReference>
<dbReference type="SUPFAM" id="SSF51735">
    <property type="entry name" value="NAD(P)-binding Rossmann-fold domains"/>
    <property type="match status" value="1"/>
</dbReference>
<accession>A0A9P6VFR8</accession>
<comment type="caution">
    <text evidence="4">The sequence shown here is derived from an EMBL/GenBank/DDBJ whole genome shotgun (WGS) entry which is preliminary data.</text>
</comment>
<dbReference type="InterPro" id="IPR036291">
    <property type="entry name" value="NAD(P)-bd_dom_sf"/>
</dbReference>
<dbReference type="PANTHER" id="PTHR43963">
    <property type="entry name" value="CARBONYL REDUCTASE 1-RELATED"/>
    <property type="match status" value="1"/>
</dbReference>
<evidence type="ECO:0000313" key="5">
    <source>
        <dbReference type="Proteomes" id="UP000785200"/>
    </source>
</evidence>
<keyword evidence="5" id="KW-1185">Reference proteome</keyword>
<dbReference type="Gene3D" id="3.40.50.720">
    <property type="entry name" value="NAD(P)-binding Rossmann-like Domain"/>
    <property type="match status" value="1"/>
</dbReference>
<dbReference type="PRINTS" id="PR00081">
    <property type="entry name" value="GDHRDH"/>
</dbReference>
<keyword evidence="3" id="KW-0560">Oxidoreductase</keyword>